<keyword evidence="2" id="KW-1185">Reference proteome</keyword>
<comment type="caution">
    <text evidence="1">The sequence shown here is derived from an EMBL/GenBank/DDBJ whole genome shotgun (WGS) entry which is preliminary data.</text>
</comment>
<dbReference type="GeneID" id="39585024"/>
<accession>A0A427YA39</accession>
<dbReference type="EMBL" id="RSCE01000001">
    <property type="protein sequence ID" value="RSH87958.1"/>
    <property type="molecule type" value="Genomic_DNA"/>
</dbReference>
<dbReference type="AlphaFoldDB" id="A0A427YA39"/>
<evidence type="ECO:0000313" key="2">
    <source>
        <dbReference type="Proteomes" id="UP000279236"/>
    </source>
</evidence>
<name>A0A427YA39_9TREE</name>
<dbReference type="RefSeq" id="XP_028480166.1">
    <property type="nucleotide sequence ID" value="XM_028616309.1"/>
</dbReference>
<gene>
    <name evidence="1" type="ORF">EHS24_000481</name>
</gene>
<dbReference type="Proteomes" id="UP000279236">
    <property type="component" value="Unassembled WGS sequence"/>
</dbReference>
<organism evidence="1 2">
    <name type="scientific">Apiotrichum porosum</name>
    <dbReference type="NCBI Taxonomy" id="105984"/>
    <lineage>
        <taxon>Eukaryota</taxon>
        <taxon>Fungi</taxon>
        <taxon>Dikarya</taxon>
        <taxon>Basidiomycota</taxon>
        <taxon>Agaricomycotina</taxon>
        <taxon>Tremellomycetes</taxon>
        <taxon>Trichosporonales</taxon>
        <taxon>Trichosporonaceae</taxon>
        <taxon>Apiotrichum</taxon>
    </lineage>
</organism>
<sequence>MPIETPFSSCVALVVKSATKWTTFSPTMASASNAYSGGDASVAHNTDNKPPRDNLSRIKVLDVPDGPVLIALMDNNFPRMPNLETARYYSEAMYSLHYLDMDESVSTGATNLIVFVDCTREQECIWFKSCPDGEHPIWVPKQTRRLVLNLRYNTKEMLLFDAALFIAERPELQEIVFTVTTTSLWSPAKAKDFAWRLCDTFSSDILRHSVACTIVGVPDVIGTADDNPDAARTAIKNAIRTNLEKDKGWGRRRMKREGPRLDIEAAMANVHFYTLEEYASMISPEQFRLETVQ</sequence>
<protein>
    <submittedName>
        <fullName evidence="1">Uncharacterized protein</fullName>
    </submittedName>
</protein>
<proteinExistence type="predicted"/>
<reference evidence="1 2" key="1">
    <citation type="submission" date="2018-11" db="EMBL/GenBank/DDBJ databases">
        <title>Genome sequence of Apiotrichum porosum DSM 27194.</title>
        <authorList>
            <person name="Aliyu H."/>
            <person name="Gorte O."/>
            <person name="Ochsenreither K."/>
        </authorList>
    </citation>
    <scope>NUCLEOTIDE SEQUENCE [LARGE SCALE GENOMIC DNA]</scope>
    <source>
        <strain evidence="1 2">DSM 27194</strain>
    </source>
</reference>
<evidence type="ECO:0000313" key="1">
    <source>
        <dbReference type="EMBL" id="RSH87958.1"/>
    </source>
</evidence>